<evidence type="ECO:0000313" key="3">
    <source>
        <dbReference type="Proteomes" id="UP000287651"/>
    </source>
</evidence>
<gene>
    <name evidence="2" type="ORF">B296_00050778</name>
</gene>
<feature type="region of interest" description="Disordered" evidence="1">
    <location>
        <begin position="1"/>
        <end position="49"/>
    </location>
</feature>
<organism evidence="2 3">
    <name type="scientific">Ensete ventricosum</name>
    <name type="common">Abyssinian banana</name>
    <name type="synonym">Musa ensete</name>
    <dbReference type="NCBI Taxonomy" id="4639"/>
    <lineage>
        <taxon>Eukaryota</taxon>
        <taxon>Viridiplantae</taxon>
        <taxon>Streptophyta</taxon>
        <taxon>Embryophyta</taxon>
        <taxon>Tracheophyta</taxon>
        <taxon>Spermatophyta</taxon>
        <taxon>Magnoliopsida</taxon>
        <taxon>Liliopsida</taxon>
        <taxon>Zingiberales</taxon>
        <taxon>Musaceae</taxon>
        <taxon>Ensete</taxon>
    </lineage>
</organism>
<dbReference type="Proteomes" id="UP000287651">
    <property type="component" value="Unassembled WGS sequence"/>
</dbReference>
<name>A0A426X9M4_ENSVE</name>
<dbReference type="AlphaFoldDB" id="A0A426X9M4"/>
<dbReference type="EMBL" id="AMZH03023963">
    <property type="protein sequence ID" value="RRT36173.1"/>
    <property type="molecule type" value="Genomic_DNA"/>
</dbReference>
<evidence type="ECO:0000313" key="2">
    <source>
        <dbReference type="EMBL" id="RRT36173.1"/>
    </source>
</evidence>
<reference evidence="2 3" key="1">
    <citation type="journal article" date="2014" name="Agronomy (Basel)">
        <title>A Draft Genome Sequence for Ensete ventricosum, the Drought-Tolerant Tree Against Hunger.</title>
        <authorList>
            <person name="Harrison J."/>
            <person name="Moore K.A."/>
            <person name="Paszkiewicz K."/>
            <person name="Jones T."/>
            <person name="Grant M."/>
            <person name="Ambacheew D."/>
            <person name="Muzemil S."/>
            <person name="Studholme D.J."/>
        </authorList>
    </citation>
    <scope>NUCLEOTIDE SEQUENCE [LARGE SCALE GENOMIC DNA]</scope>
</reference>
<evidence type="ECO:0000256" key="1">
    <source>
        <dbReference type="SAM" id="MobiDB-lite"/>
    </source>
</evidence>
<sequence length="136" mass="14459">MSCLRDDTACGNHDEDVLKEGVSGDEAMKHEPTTVPKGKRPAEPHESLGDAEYNVGYQGLSDAFPARALLGSPEQVENPILRRERGDGTKVSDSSGSYLAALRLGLDSLLGHALENNHSGVVACYHQGLDGDQDDG</sequence>
<feature type="compositionally biased region" description="Basic and acidic residues" evidence="1">
    <location>
        <begin position="1"/>
        <end position="19"/>
    </location>
</feature>
<protein>
    <submittedName>
        <fullName evidence="2">Uncharacterized protein</fullName>
    </submittedName>
</protein>
<comment type="caution">
    <text evidence="2">The sequence shown here is derived from an EMBL/GenBank/DDBJ whole genome shotgun (WGS) entry which is preliminary data.</text>
</comment>
<proteinExistence type="predicted"/>
<accession>A0A426X9M4</accession>